<feature type="transmembrane region" description="Helical" evidence="2">
    <location>
        <begin position="276"/>
        <end position="295"/>
    </location>
</feature>
<protein>
    <recommendedName>
        <fullName evidence="3">HTH cro/C1-type domain-containing protein</fullName>
    </recommendedName>
</protein>
<evidence type="ECO:0000256" key="1">
    <source>
        <dbReference type="ARBA" id="ARBA00023125"/>
    </source>
</evidence>
<dbReference type="Gene3D" id="1.10.260.40">
    <property type="entry name" value="lambda repressor-like DNA-binding domains"/>
    <property type="match status" value="1"/>
</dbReference>
<keyword evidence="2" id="KW-1133">Transmembrane helix</keyword>
<sequence>MSFGENLRFLRTESGMTQEQFAEKLEVTRQSVSKWESDNGFPELEKILQISRMFGCDLDTLLQGSVCEKKRTDTEGYDRHMNRRTRMISVGVTLCILGVAGAAMLDALISTRFDLAGLALFALVIPGVLILVLSGIWHGQYQQEHPHIEPFYTPEVLAAARRRFPIFIVCGIGLLLSALLVWIAADYVFGELADGAGLVLVAVGVGLLVYGALDHAKYQVEESYNQAVIEEEKAQSDPRDILAGRLCGIIMMAATIIFLLYLFLGNGNGRSDVGRVAAAVYATGGLLCGIVSVWLKRHEP</sequence>
<keyword evidence="2" id="KW-0472">Membrane</keyword>
<name>A0A1Y4LG16_9FIRM</name>
<feature type="transmembrane region" description="Helical" evidence="2">
    <location>
        <begin position="195"/>
        <end position="213"/>
    </location>
</feature>
<proteinExistence type="predicted"/>
<dbReference type="RefSeq" id="WP_087369864.1">
    <property type="nucleotide sequence ID" value="NZ_NFKK01000001.1"/>
</dbReference>
<keyword evidence="2" id="KW-0812">Transmembrane</keyword>
<dbReference type="Proteomes" id="UP000195897">
    <property type="component" value="Unassembled WGS sequence"/>
</dbReference>
<dbReference type="EMBL" id="NFKK01000001">
    <property type="protein sequence ID" value="OUP54459.1"/>
    <property type="molecule type" value="Genomic_DNA"/>
</dbReference>
<feature type="transmembrane region" description="Helical" evidence="2">
    <location>
        <begin position="242"/>
        <end position="264"/>
    </location>
</feature>
<dbReference type="AlphaFoldDB" id="A0A1Y4LG16"/>
<dbReference type="SUPFAM" id="SSF47413">
    <property type="entry name" value="lambda repressor-like DNA-binding domains"/>
    <property type="match status" value="1"/>
</dbReference>
<dbReference type="InterPro" id="IPR010982">
    <property type="entry name" value="Lambda_DNA-bd_dom_sf"/>
</dbReference>
<feature type="transmembrane region" description="Helical" evidence="2">
    <location>
        <begin position="87"/>
        <end position="109"/>
    </location>
</feature>
<dbReference type="Pfam" id="PF01381">
    <property type="entry name" value="HTH_3"/>
    <property type="match status" value="1"/>
</dbReference>
<accession>A0A1Y4LG16</accession>
<dbReference type="PANTHER" id="PTHR46558">
    <property type="entry name" value="TRACRIPTIONAL REGULATORY PROTEIN-RELATED-RELATED"/>
    <property type="match status" value="1"/>
</dbReference>
<dbReference type="InterPro" id="IPR001387">
    <property type="entry name" value="Cro/C1-type_HTH"/>
</dbReference>
<keyword evidence="1" id="KW-0238">DNA-binding</keyword>
<organism evidence="4 5">
    <name type="scientific">Butyricicoccus pullicaecorum</name>
    <dbReference type="NCBI Taxonomy" id="501571"/>
    <lineage>
        <taxon>Bacteria</taxon>
        <taxon>Bacillati</taxon>
        <taxon>Bacillota</taxon>
        <taxon>Clostridia</taxon>
        <taxon>Eubacteriales</taxon>
        <taxon>Butyricicoccaceae</taxon>
        <taxon>Butyricicoccus</taxon>
    </lineage>
</organism>
<evidence type="ECO:0000256" key="2">
    <source>
        <dbReference type="SAM" id="Phobius"/>
    </source>
</evidence>
<evidence type="ECO:0000313" key="4">
    <source>
        <dbReference type="EMBL" id="OUP54459.1"/>
    </source>
</evidence>
<comment type="caution">
    <text evidence="4">The sequence shown here is derived from an EMBL/GenBank/DDBJ whole genome shotgun (WGS) entry which is preliminary data.</text>
</comment>
<evidence type="ECO:0000259" key="3">
    <source>
        <dbReference type="PROSITE" id="PS50943"/>
    </source>
</evidence>
<reference evidence="5" key="1">
    <citation type="submission" date="2017-04" db="EMBL/GenBank/DDBJ databases">
        <title>Function of individual gut microbiota members based on whole genome sequencing of pure cultures obtained from chicken caecum.</title>
        <authorList>
            <person name="Medvecky M."/>
            <person name="Cejkova D."/>
            <person name="Polansky O."/>
            <person name="Karasova D."/>
            <person name="Kubasova T."/>
            <person name="Cizek A."/>
            <person name="Rychlik I."/>
        </authorList>
    </citation>
    <scope>NUCLEOTIDE SEQUENCE [LARGE SCALE GENOMIC DNA]</scope>
    <source>
        <strain evidence="5">An180</strain>
    </source>
</reference>
<dbReference type="PROSITE" id="PS50943">
    <property type="entry name" value="HTH_CROC1"/>
    <property type="match status" value="1"/>
</dbReference>
<dbReference type="SMART" id="SM00530">
    <property type="entry name" value="HTH_XRE"/>
    <property type="match status" value="1"/>
</dbReference>
<dbReference type="CDD" id="cd00093">
    <property type="entry name" value="HTH_XRE"/>
    <property type="match status" value="1"/>
</dbReference>
<gene>
    <name evidence="4" type="ORF">B5F17_00745</name>
</gene>
<feature type="transmembrane region" description="Helical" evidence="2">
    <location>
        <begin position="166"/>
        <end position="189"/>
    </location>
</feature>
<evidence type="ECO:0000313" key="5">
    <source>
        <dbReference type="Proteomes" id="UP000195897"/>
    </source>
</evidence>
<dbReference type="PANTHER" id="PTHR46558:SF13">
    <property type="entry name" value="HTH-TYPE TRANSCRIPTIONAL REGULATOR IMMR"/>
    <property type="match status" value="1"/>
</dbReference>
<feature type="domain" description="HTH cro/C1-type" evidence="3">
    <location>
        <begin position="7"/>
        <end position="61"/>
    </location>
</feature>
<dbReference type="GO" id="GO:0003677">
    <property type="term" value="F:DNA binding"/>
    <property type="evidence" value="ECO:0007669"/>
    <property type="project" value="UniProtKB-KW"/>
</dbReference>
<feature type="transmembrane region" description="Helical" evidence="2">
    <location>
        <begin position="115"/>
        <end position="137"/>
    </location>
</feature>